<dbReference type="GO" id="GO:0005829">
    <property type="term" value="C:cytosol"/>
    <property type="evidence" value="ECO:0007669"/>
    <property type="project" value="TreeGrafter"/>
</dbReference>
<evidence type="ECO:0000313" key="4">
    <source>
        <dbReference type="Proteomes" id="UP001445076"/>
    </source>
</evidence>
<reference evidence="3 4" key="1">
    <citation type="journal article" date="2024" name="BMC Genomics">
        <title>Genome assembly of redclaw crayfish (Cherax quadricarinatus) provides insights into its immune adaptation and hypoxia tolerance.</title>
        <authorList>
            <person name="Liu Z."/>
            <person name="Zheng J."/>
            <person name="Li H."/>
            <person name="Fang K."/>
            <person name="Wang S."/>
            <person name="He J."/>
            <person name="Zhou D."/>
            <person name="Weng S."/>
            <person name="Chi M."/>
            <person name="Gu Z."/>
            <person name="He J."/>
            <person name="Li F."/>
            <person name="Wang M."/>
        </authorList>
    </citation>
    <scope>NUCLEOTIDE SEQUENCE [LARGE SCALE GENOMIC DNA]</scope>
    <source>
        <strain evidence="3">ZL_2023a</strain>
    </source>
</reference>
<accession>A0AAW0WZD5</accession>
<dbReference type="InterPro" id="IPR007304">
    <property type="entry name" value="TAP46-like"/>
</dbReference>
<dbReference type="GO" id="GO:0009966">
    <property type="term" value="P:regulation of signal transduction"/>
    <property type="evidence" value="ECO:0007669"/>
    <property type="project" value="InterPro"/>
</dbReference>
<dbReference type="Proteomes" id="UP001445076">
    <property type="component" value="Unassembled WGS sequence"/>
</dbReference>
<dbReference type="PANTHER" id="PTHR10933">
    <property type="entry name" value="IMMUNOGLOBULIN-BINDING PROTEIN 1"/>
    <property type="match status" value="1"/>
</dbReference>
<dbReference type="GO" id="GO:0051721">
    <property type="term" value="F:protein phosphatase 2A binding"/>
    <property type="evidence" value="ECO:0007669"/>
    <property type="project" value="TreeGrafter"/>
</dbReference>
<dbReference type="GO" id="GO:0035303">
    <property type="term" value="P:regulation of dephosphorylation"/>
    <property type="evidence" value="ECO:0007669"/>
    <property type="project" value="TreeGrafter"/>
</dbReference>
<evidence type="ECO:0000256" key="2">
    <source>
        <dbReference type="SAM" id="MobiDB-lite"/>
    </source>
</evidence>
<name>A0AAW0WZD5_CHEQU</name>
<feature type="non-terminal residue" evidence="3">
    <location>
        <position position="1"/>
    </location>
</feature>
<dbReference type="FunFam" id="1.25.40.540:FF:000003">
    <property type="entry name" value="Immunoglobulin (CD79A)-binding protein 1"/>
    <property type="match status" value="1"/>
</dbReference>
<sequence>TLAALFDTCLKLREEVENSTLPTNSDKLQVKIKEGIDELIKTTVLVSELGVFSSNETLDELPTSSIKFLLLPVLLGYFSEKRTDIDRLEVLRIANVYYKDFIMRCKQYELTDASLPEDQIEEADHNDALPEEKIVHKASTKRGMPTPKELEVMARQREEKLRRYKEKKAVADRLAELKKALDNPGHDEDTLRNYYITMVKKFVHESLDELQSVIMEHKMLSEMEVMKKKGMLPSSEVATKTTPFKPILITRDAINKNVFGMGYPSHPSMSVAEFYDQRVKDGWFPDPSKRLNCLQDQAELGPEVAKEAEEHEEEEKEKAEEQDDPEKLAQDRKWDEWRDTHRRGWGNTYNRS</sequence>
<feature type="compositionally biased region" description="Basic and acidic residues" evidence="2">
    <location>
        <begin position="325"/>
        <end position="339"/>
    </location>
</feature>
<dbReference type="EMBL" id="JARKIK010000056">
    <property type="protein sequence ID" value="KAK8732796.1"/>
    <property type="molecule type" value="Genomic_DNA"/>
</dbReference>
<gene>
    <name evidence="3" type="ORF">OTU49_006931</name>
</gene>
<evidence type="ECO:0000313" key="3">
    <source>
        <dbReference type="EMBL" id="KAK8732796.1"/>
    </source>
</evidence>
<proteinExistence type="inferred from homology"/>
<keyword evidence="4" id="KW-1185">Reference proteome</keyword>
<feature type="compositionally biased region" description="Acidic residues" evidence="2">
    <location>
        <begin position="310"/>
        <end position="324"/>
    </location>
</feature>
<dbReference type="PANTHER" id="PTHR10933:SF9">
    <property type="entry name" value="IMMUNOGLOBULIN-BINDING PROTEIN 1"/>
    <property type="match status" value="1"/>
</dbReference>
<feature type="region of interest" description="Disordered" evidence="2">
    <location>
        <begin position="298"/>
        <end position="352"/>
    </location>
</feature>
<dbReference type="Gene3D" id="1.25.40.540">
    <property type="entry name" value="TAP42-like family"/>
    <property type="match status" value="1"/>
</dbReference>
<evidence type="ECO:0000256" key="1">
    <source>
        <dbReference type="ARBA" id="ARBA00034730"/>
    </source>
</evidence>
<organism evidence="3 4">
    <name type="scientific">Cherax quadricarinatus</name>
    <name type="common">Australian red claw crayfish</name>
    <dbReference type="NCBI Taxonomy" id="27406"/>
    <lineage>
        <taxon>Eukaryota</taxon>
        <taxon>Metazoa</taxon>
        <taxon>Ecdysozoa</taxon>
        <taxon>Arthropoda</taxon>
        <taxon>Crustacea</taxon>
        <taxon>Multicrustacea</taxon>
        <taxon>Malacostraca</taxon>
        <taxon>Eumalacostraca</taxon>
        <taxon>Eucarida</taxon>
        <taxon>Decapoda</taxon>
        <taxon>Pleocyemata</taxon>
        <taxon>Astacidea</taxon>
        <taxon>Parastacoidea</taxon>
        <taxon>Parastacidae</taxon>
        <taxon>Cherax</taxon>
    </lineage>
</organism>
<dbReference type="InterPro" id="IPR038511">
    <property type="entry name" value="TAP42/TAP46-like_sf"/>
</dbReference>
<comment type="similarity">
    <text evidence="1">Belongs to the IGBP1/TAP42 family.</text>
</comment>
<dbReference type="AlphaFoldDB" id="A0AAW0WZD5"/>
<comment type="caution">
    <text evidence="3">The sequence shown here is derived from an EMBL/GenBank/DDBJ whole genome shotgun (WGS) entry which is preliminary data.</text>
</comment>
<protein>
    <submittedName>
        <fullName evidence="3">Uncharacterized protein</fullName>
    </submittedName>
</protein>
<dbReference type="Pfam" id="PF04177">
    <property type="entry name" value="TAP42"/>
    <property type="match status" value="1"/>
</dbReference>